<dbReference type="Pfam" id="PF20415">
    <property type="entry name" value="DUF6699"/>
    <property type="match status" value="1"/>
</dbReference>
<evidence type="ECO:0000256" key="1">
    <source>
        <dbReference type="SAM" id="MobiDB-lite"/>
    </source>
</evidence>
<keyword evidence="4" id="KW-1185">Reference proteome</keyword>
<dbReference type="AlphaFoldDB" id="A0A0C3G162"/>
<reference evidence="3 4" key="1">
    <citation type="submission" date="2014-04" db="EMBL/GenBank/DDBJ databases">
        <authorList>
            <consortium name="DOE Joint Genome Institute"/>
            <person name="Kuo A."/>
            <person name="Tarkka M."/>
            <person name="Buscot F."/>
            <person name="Kohler A."/>
            <person name="Nagy L.G."/>
            <person name="Floudas D."/>
            <person name="Copeland A."/>
            <person name="Barry K.W."/>
            <person name="Cichocki N."/>
            <person name="Veneault-Fourrey C."/>
            <person name="LaButti K."/>
            <person name="Lindquist E.A."/>
            <person name="Lipzen A."/>
            <person name="Lundell T."/>
            <person name="Morin E."/>
            <person name="Murat C."/>
            <person name="Sun H."/>
            <person name="Tunlid A."/>
            <person name="Henrissat B."/>
            <person name="Grigoriev I.V."/>
            <person name="Hibbett D.S."/>
            <person name="Martin F."/>
            <person name="Nordberg H.P."/>
            <person name="Cantor M.N."/>
            <person name="Hua S.X."/>
        </authorList>
    </citation>
    <scope>NUCLEOTIDE SEQUENCE [LARGE SCALE GENOMIC DNA]</scope>
    <source>
        <strain evidence="3 4">F 1598</strain>
    </source>
</reference>
<evidence type="ECO:0000313" key="3">
    <source>
        <dbReference type="EMBL" id="KIM84456.1"/>
    </source>
</evidence>
<gene>
    <name evidence="3" type="ORF">PILCRDRAFT_818022</name>
</gene>
<feature type="compositionally biased region" description="Pro residues" evidence="1">
    <location>
        <begin position="38"/>
        <end position="47"/>
    </location>
</feature>
<accession>A0A0C3G162</accession>
<sequence>MPAKRVTFSDTNMMYYTMSPTPSPTFSDSSLPSVGGPKTPPSPHSPLLPLPSGLVEINRSLGFHPHSPKLLYDLSLPWEAVTTNTSPPVSISKAALLEPATNPPTAYLQIQCPHLPWQLDIVCKTSHYVTILDVLAQLYSFLRLTVSAKEFNFEKVESQREITTAFRQRVSRDPWTASVEEKKGLKRIDFLKGHNRFMGLSSTKLGPDLWTLNVR</sequence>
<dbReference type="EMBL" id="KN832987">
    <property type="protein sequence ID" value="KIM84456.1"/>
    <property type="molecule type" value="Genomic_DNA"/>
</dbReference>
<reference evidence="4" key="2">
    <citation type="submission" date="2015-01" db="EMBL/GenBank/DDBJ databases">
        <title>Evolutionary Origins and Diversification of the Mycorrhizal Mutualists.</title>
        <authorList>
            <consortium name="DOE Joint Genome Institute"/>
            <consortium name="Mycorrhizal Genomics Consortium"/>
            <person name="Kohler A."/>
            <person name="Kuo A."/>
            <person name="Nagy L.G."/>
            <person name="Floudas D."/>
            <person name="Copeland A."/>
            <person name="Barry K.W."/>
            <person name="Cichocki N."/>
            <person name="Veneault-Fourrey C."/>
            <person name="LaButti K."/>
            <person name="Lindquist E.A."/>
            <person name="Lipzen A."/>
            <person name="Lundell T."/>
            <person name="Morin E."/>
            <person name="Murat C."/>
            <person name="Riley R."/>
            <person name="Ohm R."/>
            <person name="Sun H."/>
            <person name="Tunlid A."/>
            <person name="Henrissat B."/>
            <person name="Grigoriev I.V."/>
            <person name="Hibbett D.S."/>
            <person name="Martin F."/>
        </authorList>
    </citation>
    <scope>NUCLEOTIDE SEQUENCE [LARGE SCALE GENOMIC DNA]</scope>
    <source>
        <strain evidence="4">F 1598</strain>
    </source>
</reference>
<dbReference type="OrthoDB" id="2783256at2759"/>
<dbReference type="InterPro" id="IPR046522">
    <property type="entry name" value="DUF6699"/>
</dbReference>
<dbReference type="InParanoid" id="A0A0C3G162"/>
<protein>
    <recommendedName>
        <fullName evidence="2">DUF6699 domain-containing protein</fullName>
    </recommendedName>
</protein>
<feature type="domain" description="DUF6699" evidence="2">
    <location>
        <begin position="70"/>
        <end position="204"/>
    </location>
</feature>
<name>A0A0C3G162_PILCF</name>
<feature type="region of interest" description="Disordered" evidence="1">
    <location>
        <begin position="26"/>
        <end position="47"/>
    </location>
</feature>
<evidence type="ECO:0000313" key="4">
    <source>
        <dbReference type="Proteomes" id="UP000054166"/>
    </source>
</evidence>
<proteinExistence type="predicted"/>
<dbReference type="Proteomes" id="UP000054166">
    <property type="component" value="Unassembled WGS sequence"/>
</dbReference>
<dbReference type="HOGENOM" id="CLU_085813_0_0_1"/>
<evidence type="ECO:0000259" key="2">
    <source>
        <dbReference type="Pfam" id="PF20415"/>
    </source>
</evidence>
<organism evidence="3 4">
    <name type="scientific">Piloderma croceum (strain F 1598)</name>
    <dbReference type="NCBI Taxonomy" id="765440"/>
    <lineage>
        <taxon>Eukaryota</taxon>
        <taxon>Fungi</taxon>
        <taxon>Dikarya</taxon>
        <taxon>Basidiomycota</taxon>
        <taxon>Agaricomycotina</taxon>
        <taxon>Agaricomycetes</taxon>
        <taxon>Agaricomycetidae</taxon>
        <taxon>Atheliales</taxon>
        <taxon>Atheliaceae</taxon>
        <taxon>Piloderma</taxon>
    </lineage>
</organism>